<name>A0A2I7K5N1_9RHOB</name>
<feature type="transmembrane region" description="Helical" evidence="2">
    <location>
        <begin position="814"/>
        <end position="831"/>
    </location>
</feature>
<feature type="transmembrane region" description="Helical" evidence="2">
    <location>
        <begin position="503"/>
        <end position="523"/>
    </location>
</feature>
<dbReference type="PIRSF" id="PIRSF035905">
    <property type="entry name" value="UCP035905_mp"/>
    <property type="match status" value="1"/>
</dbReference>
<feature type="transmembrane region" description="Helical" evidence="2">
    <location>
        <begin position="905"/>
        <end position="924"/>
    </location>
</feature>
<dbReference type="InterPro" id="IPR014600">
    <property type="entry name" value="UCP035905_mem"/>
</dbReference>
<feature type="transmembrane region" description="Helical" evidence="2">
    <location>
        <begin position="329"/>
        <end position="345"/>
    </location>
</feature>
<feature type="compositionally biased region" description="Polar residues" evidence="1">
    <location>
        <begin position="85"/>
        <end position="115"/>
    </location>
</feature>
<keyword evidence="2" id="KW-0812">Transmembrane</keyword>
<feature type="transmembrane region" description="Helical" evidence="2">
    <location>
        <begin position="660"/>
        <end position="677"/>
    </location>
</feature>
<feature type="transmembrane region" description="Helical" evidence="2">
    <location>
        <begin position="788"/>
        <end position="807"/>
    </location>
</feature>
<gene>
    <name evidence="3" type="ORF">PhaeoP88_00493</name>
</gene>
<dbReference type="PANTHER" id="PTHR38434">
    <property type="entry name" value="BLL2549 PROTEIN"/>
    <property type="match status" value="1"/>
</dbReference>
<dbReference type="PANTHER" id="PTHR38434:SF1">
    <property type="entry name" value="BLL2549 PROTEIN"/>
    <property type="match status" value="1"/>
</dbReference>
<organism evidence="3 4">
    <name type="scientific">Phaeobacter inhibens</name>
    <dbReference type="NCBI Taxonomy" id="221822"/>
    <lineage>
        <taxon>Bacteria</taxon>
        <taxon>Pseudomonadati</taxon>
        <taxon>Pseudomonadota</taxon>
        <taxon>Alphaproteobacteria</taxon>
        <taxon>Rhodobacterales</taxon>
        <taxon>Roseobacteraceae</taxon>
        <taxon>Phaeobacter</taxon>
    </lineage>
</organism>
<dbReference type="RefSeq" id="WP_102882999.1">
    <property type="nucleotide sequence ID" value="NZ_CP010725.1"/>
</dbReference>
<feature type="transmembrane region" description="Helical" evidence="2">
    <location>
        <begin position="6"/>
        <end position="25"/>
    </location>
</feature>
<feature type="transmembrane region" description="Helical" evidence="2">
    <location>
        <begin position="747"/>
        <end position="768"/>
    </location>
</feature>
<accession>A0A2I7K5N1</accession>
<feature type="transmembrane region" description="Helical" evidence="2">
    <location>
        <begin position="404"/>
        <end position="421"/>
    </location>
</feature>
<dbReference type="EMBL" id="CP010725">
    <property type="protein sequence ID" value="AUQ97892.1"/>
    <property type="molecule type" value="Genomic_DNA"/>
</dbReference>
<evidence type="ECO:0000256" key="2">
    <source>
        <dbReference type="SAM" id="Phobius"/>
    </source>
</evidence>
<sequence length="940" mass="100532">MLEIGLPLLGLLGLVIVVGVPYLLVSHARLKARVAVLEASHASGKAPGRTEAKNVEEIANPAPSGKDEENAVEPWDGAPRAALQSPATTSVQSTNETVSSDMPTPNISIANQEAQPQETPRAFVFQEDTYRKLNQWLRENWVLTAGAASLALAGVFMVQYGAEHGLLTPFWRVMAALGFGTALIAGGEVIRRRFGDDVEGSVQYLPSALAGAGLIALFSGIISARAMYGLLDPGSTFAALCLVSILAMILGWFYGPLLSALGLIGATAAPFLVGGQSDSPWLFYYYFALIAMVGLAVDTVKRWAWVSVLALFATISANLLLFLTDAGGLHFLIATLLIAGAAIVIPERSLTPHHSGSSLLDMRRLVNGTQKFPEFTTRLSAAVTGAASASAMLVVLDAGKPEEVYLGIATLMILLIATMIWMRQAPALFDHALLPGLAILAVPVIEAISFGPLFREFLAGAQRPPETSAPSTVWILTTIGGFGSLLAFFRMQQVEGASNAGDNTPVFWALAAAVYAPTMMLVLEFLWQPAAVTTAYPWALAVIAMAALMTLLAERTARGRDIEQRALRVALFAIAALTLIALAFFLLLAKSALTLALAVMVLLTVLIDRKFDLPALGLFAQVGSAIITYRLVIDPGVPWATDFELVEQIWVPNSPISQVLMAYIGTLTLMIGAWYFARDIRPKVALILESTLAAIGAVFISVMIVRVISGPGGGSHPDIGLMATVWAASMVNQLYRMQSSGRFSLYVRGGLAAIYGLASLFLLIALFGDANPLISSYELVSGPPILDSLAAAFLPLSGIFAVAAWKVAHFGHRVRASFTAASSFLIAWYTALEIRRLWRGNDLTVPGITDPELYTYTLALLVTSIAILTVAFWRRSNLLRKFALGGVVLTIAKVFLIDMSGLSGLIRVFSFMGLGLVLIGLAWINRIMKAQWNKGKPATD</sequence>
<reference evidence="3 4" key="1">
    <citation type="journal article" date="2017" name="Front. Microbiol.">
        <title>Phaeobacter piscinae sp. nov., a species of the Roseobacter group and potential aquaculture probiont.</title>
        <authorList>
            <person name="Sonnenschein E.C."/>
            <person name="Phippen C.B.W."/>
            <person name="Nielsen K.F."/>
            <person name="Mateiu R.V."/>
            <person name="Melchiorsen J."/>
            <person name="Gram L."/>
            <person name="Overmann J."/>
            <person name="Freese H.M."/>
        </authorList>
    </citation>
    <scope>NUCLEOTIDE SEQUENCE [LARGE SCALE GENOMIC DNA]</scope>
    <source>
        <strain evidence="3 4">P88</strain>
    </source>
</reference>
<dbReference type="InterPro" id="IPR019286">
    <property type="entry name" value="DUF2339_TM"/>
</dbReference>
<feature type="transmembrane region" description="Helical" evidence="2">
    <location>
        <begin position="258"/>
        <end position="275"/>
    </location>
</feature>
<evidence type="ECO:0000313" key="3">
    <source>
        <dbReference type="EMBL" id="AUQ97892.1"/>
    </source>
</evidence>
<keyword evidence="2" id="KW-1133">Transmembrane helix</keyword>
<feature type="region of interest" description="Disordered" evidence="1">
    <location>
        <begin position="45"/>
        <end position="115"/>
    </location>
</feature>
<evidence type="ECO:0000256" key="1">
    <source>
        <dbReference type="SAM" id="MobiDB-lite"/>
    </source>
</evidence>
<feature type="transmembrane region" description="Helical" evidence="2">
    <location>
        <begin position="882"/>
        <end position="899"/>
    </location>
</feature>
<keyword evidence="2" id="KW-0472">Membrane</keyword>
<feature type="transmembrane region" description="Helical" evidence="2">
    <location>
        <begin position="433"/>
        <end position="453"/>
    </location>
</feature>
<evidence type="ECO:0000313" key="4">
    <source>
        <dbReference type="Proteomes" id="UP000236447"/>
    </source>
</evidence>
<feature type="transmembrane region" description="Helical" evidence="2">
    <location>
        <begin position="615"/>
        <end position="633"/>
    </location>
</feature>
<feature type="transmembrane region" description="Helical" evidence="2">
    <location>
        <begin position="170"/>
        <end position="190"/>
    </location>
</feature>
<dbReference type="Pfam" id="PF10101">
    <property type="entry name" value="DUF2339"/>
    <property type="match status" value="1"/>
</dbReference>
<reference evidence="3 4" key="2">
    <citation type="journal article" date="2017" name="Genome Biol. Evol.">
        <title>Trajectories and Drivers of Genome Evolution in Surface-Associated Marine Phaeobacter.</title>
        <authorList>
            <person name="Freese H.M."/>
            <person name="Sikorski J."/>
            <person name="Bunk B."/>
            <person name="Scheuner C."/>
            <person name="Meier-Kolthoff J.P."/>
            <person name="Sproer C."/>
            <person name="Gram L."/>
            <person name="Overmann J."/>
        </authorList>
    </citation>
    <scope>NUCLEOTIDE SEQUENCE [LARGE SCALE GENOMIC DNA]</scope>
    <source>
        <strain evidence="3 4">P88</strain>
    </source>
</reference>
<feature type="transmembrane region" description="Helical" evidence="2">
    <location>
        <begin position="202"/>
        <end position="222"/>
    </location>
</feature>
<feature type="transmembrane region" description="Helical" evidence="2">
    <location>
        <begin position="281"/>
        <end position="297"/>
    </location>
</feature>
<dbReference type="AlphaFoldDB" id="A0A2I7K5N1"/>
<feature type="transmembrane region" description="Helical" evidence="2">
    <location>
        <begin position="141"/>
        <end position="158"/>
    </location>
</feature>
<feature type="transmembrane region" description="Helical" evidence="2">
    <location>
        <begin position="719"/>
        <end position="735"/>
    </location>
</feature>
<dbReference type="Proteomes" id="UP000236447">
    <property type="component" value="Chromosome"/>
</dbReference>
<protein>
    <submittedName>
        <fullName evidence="3">Putative membrane protein</fullName>
    </submittedName>
</protein>
<feature type="transmembrane region" description="Helical" evidence="2">
    <location>
        <begin position="304"/>
        <end position="323"/>
    </location>
</feature>
<feature type="transmembrane region" description="Helical" evidence="2">
    <location>
        <begin position="853"/>
        <end position="873"/>
    </location>
</feature>
<proteinExistence type="predicted"/>
<feature type="transmembrane region" description="Helical" evidence="2">
    <location>
        <begin position="473"/>
        <end position="491"/>
    </location>
</feature>
<feature type="transmembrane region" description="Helical" evidence="2">
    <location>
        <begin position="684"/>
        <end position="707"/>
    </location>
</feature>
<feature type="transmembrane region" description="Helical" evidence="2">
    <location>
        <begin position="592"/>
        <end position="608"/>
    </location>
</feature>
<feature type="transmembrane region" description="Helical" evidence="2">
    <location>
        <begin position="535"/>
        <end position="554"/>
    </location>
</feature>
<feature type="transmembrane region" description="Helical" evidence="2">
    <location>
        <begin position="566"/>
        <end position="586"/>
    </location>
</feature>